<feature type="signal peptide" evidence="1">
    <location>
        <begin position="1"/>
        <end position="24"/>
    </location>
</feature>
<dbReference type="AlphaFoldDB" id="A0A1Y6FNQ9"/>
<dbReference type="SUPFAM" id="SSF82171">
    <property type="entry name" value="DPP6 N-terminal domain-like"/>
    <property type="match status" value="1"/>
</dbReference>
<feature type="domain" description="Peptidase S9 prolyl oligopeptidase catalytic" evidence="2">
    <location>
        <begin position="471"/>
        <end position="630"/>
    </location>
</feature>
<dbReference type="GO" id="GO:0006508">
    <property type="term" value="P:proteolysis"/>
    <property type="evidence" value="ECO:0007669"/>
    <property type="project" value="InterPro"/>
</dbReference>
<evidence type="ECO:0000256" key="1">
    <source>
        <dbReference type="SAM" id="SignalP"/>
    </source>
</evidence>
<dbReference type="GO" id="GO:0008236">
    <property type="term" value="F:serine-type peptidase activity"/>
    <property type="evidence" value="ECO:0007669"/>
    <property type="project" value="InterPro"/>
</dbReference>
<dbReference type="NCBIfam" id="NF033523">
    <property type="entry name" value="lasso_peptidase"/>
    <property type="match status" value="1"/>
</dbReference>
<keyword evidence="3" id="KW-0031">Aminopeptidase</keyword>
<keyword evidence="3" id="KW-0378">Hydrolase</keyword>
<accession>A0A1Y6FNQ9</accession>
<dbReference type="InterPro" id="IPR011042">
    <property type="entry name" value="6-blade_b-propeller_TolB-like"/>
</dbReference>
<dbReference type="Pfam" id="PF00326">
    <property type="entry name" value="Peptidase_S9"/>
    <property type="match status" value="1"/>
</dbReference>
<keyword evidence="1" id="KW-0732">Signal</keyword>
<dbReference type="InterPro" id="IPR053536">
    <property type="entry name" value="Lasso_peptide_isopeptidase"/>
</dbReference>
<dbReference type="Proteomes" id="UP000194469">
    <property type="component" value="Unassembled WGS sequence"/>
</dbReference>
<evidence type="ECO:0000313" key="4">
    <source>
        <dbReference type="Proteomes" id="UP000194469"/>
    </source>
</evidence>
<name>A0A1Y6FNQ9_9SPHN</name>
<protein>
    <submittedName>
        <fullName evidence="3">Dipeptidyl aminopeptidase/acylaminoacyl peptidase</fullName>
    </submittedName>
</protein>
<dbReference type="SUPFAM" id="SSF53474">
    <property type="entry name" value="alpha/beta-Hydrolases"/>
    <property type="match status" value="1"/>
</dbReference>
<dbReference type="EMBL" id="FXWL01000002">
    <property type="protein sequence ID" value="SMQ76604.1"/>
    <property type="molecule type" value="Genomic_DNA"/>
</dbReference>
<gene>
    <name evidence="3" type="ORF">SAMN06295984_2043</name>
</gene>
<reference evidence="4" key="1">
    <citation type="submission" date="2017-04" db="EMBL/GenBank/DDBJ databases">
        <authorList>
            <person name="Varghese N."/>
            <person name="Submissions S."/>
        </authorList>
    </citation>
    <scope>NUCLEOTIDE SEQUENCE [LARGE SCALE GENOMIC DNA]</scope>
    <source>
        <strain evidence="4">UI2</strain>
    </source>
</reference>
<dbReference type="GO" id="GO:0004177">
    <property type="term" value="F:aminopeptidase activity"/>
    <property type="evidence" value="ECO:0007669"/>
    <property type="project" value="UniProtKB-KW"/>
</dbReference>
<organism evidence="3 4">
    <name type="scientific">Sphingopyxis terrae subsp. ummariensis</name>
    <dbReference type="NCBI Taxonomy" id="429001"/>
    <lineage>
        <taxon>Bacteria</taxon>
        <taxon>Pseudomonadati</taxon>
        <taxon>Pseudomonadota</taxon>
        <taxon>Alphaproteobacteria</taxon>
        <taxon>Sphingomonadales</taxon>
        <taxon>Sphingomonadaceae</taxon>
        <taxon>Sphingopyxis</taxon>
    </lineage>
</organism>
<evidence type="ECO:0000313" key="3">
    <source>
        <dbReference type="EMBL" id="SMQ76604.1"/>
    </source>
</evidence>
<dbReference type="Gene3D" id="2.120.10.30">
    <property type="entry name" value="TolB, C-terminal domain"/>
    <property type="match status" value="1"/>
</dbReference>
<proteinExistence type="predicted"/>
<dbReference type="RefSeq" id="WP_086457059.1">
    <property type="nucleotide sequence ID" value="NZ_JBHUNO010000001.1"/>
</dbReference>
<dbReference type="Gene3D" id="3.40.50.1820">
    <property type="entry name" value="alpha/beta hydrolase"/>
    <property type="match status" value="1"/>
</dbReference>
<dbReference type="InterPro" id="IPR029058">
    <property type="entry name" value="AB_hydrolase_fold"/>
</dbReference>
<sequence>MVIAAMTAAAALAAAPPAVPTANASQMQIEGPASHRQITIGALTEVADISGLAASPDGRWVAYRVERPSIVRNVIDTHWYVVASDGRSLPRRIGSGGTATWNSAGLVDPGRAIWLPNSRGFAVRAQVDGRIGLWMMPIEGDPYLLLERDGDVERFAIASDGRIVAEVGPSRDALLRAETDARDHGILMDAGINLASGTYRSASFANRDTSERWTGHWFESAPLMWDAPRQAIIFEPASGLEIPASAAERALLETVMPSPPPDGVAAATSARRCPPAASACRPYRLASSLTLEGDRWLLTMIGKDLDQHLYLWDDRRRRLEPIADRAGLLNGGRQENSSCTPAGDALFCVEAAADQPPRLVRLSLYGGTFRAVASPNQALADDGLVVEPVGWRVSGSRASGWLIRPKIPGRLPLFITYYRCAGYLRGGMGDEWPLRPLAHAGIAALCINAIPGVDTPAESRYATALDAVRSAIDLLDHRGLIDRSRVGMGGLSFGSEVTMWVAAHSDLLHAASIASAQIEPSYYWMNSIADHGRFANDFRSGWGLGAPDETPKRWTRLAPAAKVGAISAPILMQMPEKEARLSPELHTRLLAARKGALYIFPLAPHIKVAPRQKFAAYRRNFDWFRYWLQGHIDPDRAKADQYANWAELDAAP</sequence>
<feature type="chain" id="PRO_5013029057" evidence="1">
    <location>
        <begin position="25"/>
        <end position="652"/>
    </location>
</feature>
<evidence type="ECO:0000259" key="2">
    <source>
        <dbReference type="Pfam" id="PF00326"/>
    </source>
</evidence>
<keyword evidence="3" id="KW-0645">Protease</keyword>
<dbReference type="InterPro" id="IPR001375">
    <property type="entry name" value="Peptidase_S9_cat"/>
</dbReference>
<keyword evidence="4" id="KW-1185">Reference proteome</keyword>